<sequence>MKEDIFLSGLKVQFEEIDSAKLTMETRFEDLDTWDSLTKFSIIAFVEDDYGIKLKIEDLNKLESPIALFEFISEK</sequence>
<evidence type="ECO:0000313" key="3">
    <source>
        <dbReference type="Proteomes" id="UP000180252"/>
    </source>
</evidence>
<reference evidence="2 4" key="3">
    <citation type="submission" date="2016-11" db="EMBL/GenBank/DDBJ databases">
        <title>Whole genomes of Flavobacteriaceae.</title>
        <authorList>
            <person name="Stine C."/>
            <person name="Li C."/>
            <person name="Tadesse D."/>
        </authorList>
    </citation>
    <scope>NUCLEOTIDE SEQUENCE [LARGE SCALE GENOMIC DNA]</scope>
    <source>
        <strain evidence="2 4">ATCC BAA-2541</strain>
    </source>
</reference>
<dbReference type="Proteomes" id="UP000198319">
    <property type="component" value="Unassembled WGS sequence"/>
</dbReference>
<dbReference type="STRING" id="1278819.BHE19_13080"/>
<evidence type="ECO:0000313" key="4">
    <source>
        <dbReference type="Proteomes" id="UP000198319"/>
    </source>
</evidence>
<reference evidence="3" key="2">
    <citation type="submission" date="2016-09" db="EMBL/GenBank/DDBJ databases">
        <authorList>
            <person name="Chen S."/>
            <person name="Walker E."/>
        </authorList>
    </citation>
    <scope>NUCLEOTIDE SEQUENCE [LARGE SCALE GENOMIC DNA]</scope>
    <source>
        <strain evidence="3">MSU</strain>
    </source>
</reference>
<gene>
    <name evidence="2" type="ORF">B0A71_11790</name>
    <name evidence="1" type="ORF">BHE19_13080</name>
</gene>
<name>A0A1S1J1Y8_9FLAO</name>
<dbReference type="SUPFAM" id="SSF47336">
    <property type="entry name" value="ACP-like"/>
    <property type="match status" value="1"/>
</dbReference>
<dbReference type="AlphaFoldDB" id="A0A1S1J1Y8"/>
<dbReference type="InterPro" id="IPR036736">
    <property type="entry name" value="ACP-like_sf"/>
</dbReference>
<evidence type="ECO:0000313" key="2">
    <source>
        <dbReference type="EMBL" id="OXB19225.1"/>
    </source>
</evidence>
<accession>A0A1S1J1Y8</accession>
<dbReference type="Proteomes" id="UP000180252">
    <property type="component" value="Unassembled WGS sequence"/>
</dbReference>
<organism evidence="1 3">
    <name type="scientific">Flavobacterium tructae</name>
    <dbReference type="NCBI Taxonomy" id="1114873"/>
    <lineage>
        <taxon>Bacteria</taxon>
        <taxon>Pseudomonadati</taxon>
        <taxon>Bacteroidota</taxon>
        <taxon>Flavobacteriia</taxon>
        <taxon>Flavobacteriales</taxon>
        <taxon>Flavobacteriaceae</taxon>
        <taxon>Flavobacterium</taxon>
    </lineage>
</organism>
<evidence type="ECO:0008006" key="5">
    <source>
        <dbReference type="Google" id="ProtNLM"/>
    </source>
</evidence>
<comment type="caution">
    <text evidence="1">The sequence shown here is derived from an EMBL/GenBank/DDBJ whole genome shotgun (WGS) entry which is preliminary data.</text>
</comment>
<dbReference type="EMBL" id="MUHG01000018">
    <property type="protein sequence ID" value="OXB19225.1"/>
    <property type="molecule type" value="Genomic_DNA"/>
</dbReference>
<dbReference type="RefSeq" id="WP_070907866.1">
    <property type="nucleotide sequence ID" value="NZ_MIKE01000024.1"/>
</dbReference>
<evidence type="ECO:0000313" key="1">
    <source>
        <dbReference type="EMBL" id="OHT44637.1"/>
    </source>
</evidence>
<protein>
    <recommendedName>
        <fullName evidence="5">Acyl carrier protein</fullName>
    </recommendedName>
</protein>
<keyword evidence="4" id="KW-1185">Reference proteome</keyword>
<proteinExistence type="predicted"/>
<dbReference type="OrthoDB" id="675004at2"/>
<dbReference type="Gene3D" id="1.10.1200.10">
    <property type="entry name" value="ACP-like"/>
    <property type="match status" value="1"/>
</dbReference>
<reference evidence="1" key="1">
    <citation type="submission" date="2016-09" db="EMBL/GenBank/DDBJ databases">
        <authorList>
            <person name="Capua I."/>
            <person name="De Benedictis P."/>
            <person name="Joannis T."/>
            <person name="Lombin L.H."/>
            <person name="Cattoli G."/>
        </authorList>
    </citation>
    <scope>NUCLEOTIDE SEQUENCE [LARGE SCALE GENOMIC DNA]</scope>
    <source>
        <strain evidence="1">MSU</strain>
    </source>
</reference>
<dbReference type="EMBL" id="MIKE01000024">
    <property type="protein sequence ID" value="OHT44637.1"/>
    <property type="molecule type" value="Genomic_DNA"/>
</dbReference>